<comment type="subcellular location">
    <subcellularLocation>
        <location evidence="1">Cell membrane</location>
    </subcellularLocation>
</comment>
<keyword evidence="4" id="KW-0408">Iron</keyword>
<feature type="transmembrane region" description="Helical" evidence="7">
    <location>
        <begin position="163"/>
        <end position="185"/>
    </location>
</feature>
<feature type="transmembrane region" description="Helical" evidence="7">
    <location>
        <begin position="197"/>
        <end position="217"/>
    </location>
</feature>
<feature type="transmembrane region" description="Helical" evidence="7">
    <location>
        <begin position="223"/>
        <end position="242"/>
    </location>
</feature>
<keyword evidence="2" id="KW-1003">Cell membrane</keyword>
<feature type="domain" description="4Fe-4S ferredoxin-type" evidence="8">
    <location>
        <begin position="280"/>
        <end position="306"/>
    </location>
</feature>
<reference evidence="9 10" key="1">
    <citation type="submission" date="2020-08" db="EMBL/GenBank/DDBJ databases">
        <title>Genome public.</title>
        <authorList>
            <person name="Liu C."/>
            <person name="Sun Q."/>
        </authorList>
    </citation>
    <scope>NUCLEOTIDE SEQUENCE [LARGE SCALE GENOMIC DNA]</scope>
    <source>
        <strain evidence="9 10">NSJ-56</strain>
    </source>
</reference>
<dbReference type="Pfam" id="PF12801">
    <property type="entry name" value="Fer4_5"/>
    <property type="match status" value="2"/>
</dbReference>
<evidence type="ECO:0000256" key="6">
    <source>
        <dbReference type="ARBA" id="ARBA00023136"/>
    </source>
</evidence>
<feature type="transmembrane region" description="Helical" evidence="7">
    <location>
        <begin position="12"/>
        <end position="32"/>
    </location>
</feature>
<keyword evidence="7" id="KW-1133">Transmembrane helix</keyword>
<dbReference type="InterPro" id="IPR017900">
    <property type="entry name" value="4Fe4S_Fe_S_CS"/>
</dbReference>
<dbReference type="RefSeq" id="WP_186978634.1">
    <property type="nucleotide sequence ID" value="NZ_JACOOH010000012.1"/>
</dbReference>
<organism evidence="9 10">
    <name type="scientific">Butyricimonas hominis</name>
    <dbReference type="NCBI Taxonomy" id="2763032"/>
    <lineage>
        <taxon>Bacteria</taxon>
        <taxon>Pseudomonadati</taxon>
        <taxon>Bacteroidota</taxon>
        <taxon>Bacteroidia</taxon>
        <taxon>Bacteroidales</taxon>
        <taxon>Odoribacteraceae</taxon>
        <taxon>Butyricimonas</taxon>
    </lineage>
</organism>
<dbReference type="PROSITE" id="PS00198">
    <property type="entry name" value="4FE4S_FER_1"/>
    <property type="match status" value="2"/>
</dbReference>
<keyword evidence="10" id="KW-1185">Reference proteome</keyword>
<dbReference type="PANTHER" id="PTHR30224">
    <property type="entry name" value="ELECTRON TRANSPORT PROTEIN"/>
    <property type="match status" value="1"/>
</dbReference>
<keyword evidence="7" id="KW-0812">Transmembrane</keyword>
<dbReference type="Pfam" id="PF13237">
    <property type="entry name" value="Fer4_10"/>
    <property type="match status" value="1"/>
</dbReference>
<evidence type="ECO:0000313" key="9">
    <source>
        <dbReference type="EMBL" id="MBC5623611.1"/>
    </source>
</evidence>
<feature type="transmembrane region" description="Helical" evidence="7">
    <location>
        <begin position="52"/>
        <end position="80"/>
    </location>
</feature>
<evidence type="ECO:0000256" key="3">
    <source>
        <dbReference type="ARBA" id="ARBA00022723"/>
    </source>
</evidence>
<evidence type="ECO:0000256" key="7">
    <source>
        <dbReference type="SAM" id="Phobius"/>
    </source>
</evidence>
<comment type="caution">
    <text evidence="9">The sequence shown here is derived from an EMBL/GenBank/DDBJ whole genome shotgun (WGS) entry which is preliminary data.</text>
</comment>
<gene>
    <name evidence="9" type="ORF">H8S64_21185</name>
</gene>
<evidence type="ECO:0000259" key="8">
    <source>
        <dbReference type="PROSITE" id="PS51379"/>
    </source>
</evidence>
<sequence>MSKIKKNLWRHVLQIGVIALIVGFIVKVFFGGKPADVEAYCPLGGLESLATFLNSSTLACSMSIVQIMIGIVLAVGVILFSKLFCGYVCPLGTITEWLGVLRKKMKIKYEIPMGSVADKVLRVFKYIILFWIFYMTITTSELFCKNFDPYYAMATGFRGEITAWMTVISMLLLFLGSLFINMFWCKYICPLGALSNIFKFTLTFAVLVVLSLIVGAIGLSMPWVWLLGVACVICYIYEIVYYESKVFPLLRITKDETTCTNCGACSRKCPQQIDVKNMKVVKHVDCTLCGECIASCPEKSLNINRRSGLRWVPAILVVVLFFLALWMSQHWELPTIDERWGDEAKIERLESFERDGMRTVKCFGSSKAFANKMRTVPGVYGVTTYVNRFAVVIHYDPTETTKEKVEESMFTPTKRKLNTPPANVQQLKVVTMEVDKLFDRMDITFLGNIIKEKEGFYGIVSEYGCPVKVILYMDVNKPVDKKELQGIVETRKFEMPVHGGGVKEITCNYELTSVSEQVDTIGRQEFLDYMFPKTSSAFKGNKDKYDANVATAVYEMDYPGIDKPLIQRQLPYLGSFLSNNPGILAYETALRSDMSVIRITYVKDVLDDEKIWEYLQSPQWTIHFKDGTVKDMDPTLSFKQQGKTVE</sequence>
<dbReference type="InterPro" id="IPR052378">
    <property type="entry name" value="NosR_regulator"/>
</dbReference>
<dbReference type="PANTHER" id="PTHR30224:SF4">
    <property type="entry name" value="ELECTRON TRANSPORT PROTEIN YCCM-RELATED"/>
    <property type="match status" value="1"/>
</dbReference>
<keyword evidence="5" id="KW-0411">Iron-sulfur</keyword>
<protein>
    <submittedName>
        <fullName evidence="9">4Fe-4S binding protein</fullName>
    </submittedName>
</protein>
<dbReference type="Gene3D" id="3.30.70.20">
    <property type="match status" value="1"/>
</dbReference>
<proteinExistence type="predicted"/>
<evidence type="ECO:0000256" key="1">
    <source>
        <dbReference type="ARBA" id="ARBA00004236"/>
    </source>
</evidence>
<evidence type="ECO:0000256" key="5">
    <source>
        <dbReference type="ARBA" id="ARBA00023014"/>
    </source>
</evidence>
<keyword evidence="3" id="KW-0479">Metal-binding</keyword>
<feature type="transmembrane region" description="Helical" evidence="7">
    <location>
        <begin position="308"/>
        <end position="327"/>
    </location>
</feature>
<dbReference type="SUPFAM" id="SSF54862">
    <property type="entry name" value="4Fe-4S ferredoxins"/>
    <property type="match status" value="1"/>
</dbReference>
<evidence type="ECO:0000313" key="10">
    <source>
        <dbReference type="Proteomes" id="UP000646484"/>
    </source>
</evidence>
<feature type="transmembrane region" description="Helical" evidence="7">
    <location>
        <begin position="123"/>
        <end position="143"/>
    </location>
</feature>
<feature type="domain" description="4Fe-4S ferredoxin-type" evidence="8">
    <location>
        <begin position="250"/>
        <end position="278"/>
    </location>
</feature>
<name>A0ABR7D6N6_9BACT</name>
<dbReference type="InterPro" id="IPR017896">
    <property type="entry name" value="4Fe4S_Fe-S-bd"/>
</dbReference>
<evidence type="ECO:0000256" key="4">
    <source>
        <dbReference type="ARBA" id="ARBA00023004"/>
    </source>
</evidence>
<evidence type="ECO:0000256" key="2">
    <source>
        <dbReference type="ARBA" id="ARBA00022475"/>
    </source>
</evidence>
<dbReference type="EMBL" id="JACOOH010000012">
    <property type="protein sequence ID" value="MBC5623611.1"/>
    <property type="molecule type" value="Genomic_DNA"/>
</dbReference>
<dbReference type="PROSITE" id="PS51379">
    <property type="entry name" value="4FE4S_FER_2"/>
    <property type="match status" value="2"/>
</dbReference>
<keyword evidence="6 7" id="KW-0472">Membrane</keyword>
<accession>A0ABR7D6N6</accession>
<dbReference type="Proteomes" id="UP000646484">
    <property type="component" value="Unassembled WGS sequence"/>
</dbReference>